<gene>
    <name evidence="1" type="ORF">K7472_20930</name>
</gene>
<dbReference type="EMBL" id="JAINVZ010000015">
    <property type="protein sequence ID" value="MBY8887285.1"/>
    <property type="molecule type" value="Genomic_DNA"/>
</dbReference>
<proteinExistence type="predicted"/>
<evidence type="ECO:0000313" key="1">
    <source>
        <dbReference type="EMBL" id="MBY8887285.1"/>
    </source>
</evidence>
<organism evidence="1 2">
    <name type="scientific">Streptantibioticus parmotrematis</name>
    <dbReference type="NCBI Taxonomy" id="2873249"/>
    <lineage>
        <taxon>Bacteria</taxon>
        <taxon>Bacillati</taxon>
        <taxon>Actinomycetota</taxon>
        <taxon>Actinomycetes</taxon>
        <taxon>Kitasatosporales</taxon>
        <taxon>Streptomycetaceae</taxon>
        <taxon>Streptantibioticus</taxon>
    </lineage>
</organism>
<evidence type="ECO:0008006" key="3">
    <source>
        <dbReference type="Google" id="ProtNLM"/>
    </source>
</evidence>
<name>A0ABS7QVR1_9ACTN</name>
<dbReference type="RefSeq" id="WP_222980026.1">
    <property type="nucleotide sequence ID" value="NZ_JAINVZ010000015.1"/>
</dbReference>
<accession>A0ABS7QVR1</accession>
<sequence length="95" mass="10077">MTPAQGDHLLTDALVILAFRDRYDAARASTLFSEACVATGNPQVAVEALHQALIAYQQLASPTVTAATAWISRTRNSLAQISDPEAGPPYPQGEP</sequence>
<protein>
    <recommendedName>
        <fullName evidence="3">Tetratricopeptide repeat protein</fullName>
    </recommendedName>
</protein>
<reference evidence="1 2" key="1">
    <citation type="submission" date="2021-08" db="EMBL/GenBank/DDBJ databases">
        <title>Streptomyces sp. PTM05 isolated from lichen.</title>
        <authorList>
            <person name="Somphong A."/>
            <person name="Phongsopitanun W."/>
            <person name="Tanasupawat S."/>
        </authorList>
    </citation>
    <scope>NUCLEOTIDE SEQUENCE [LARGE SCALE GENOMIC DNA]</scope>
    <source>
        <strain evidence="1 2">Ptm05</strain>
    </source>
</reference>
<comment type="caution">
    <text evidence="1">The sequence shown here is derived from an EMBL/GenBank/DDBJ whole genome shotgun (WGS) entry which is preliminary data.</text>
</comment>
<keyword evidence="2" id="KW-1185">Reference proteome</keyword>
<dbReference type="Proteomes" id="UP001198565">
    <property type="component" value="Unassembled WGS sequence"/>
</dbReference>
<evidence type="ECO:0000313" key="2">
    <source>
        <dbReference type="Proteomes" id="UP001198565"/>
    </source>
</evidence>